<reference evidence="5 6" key="1">
    <citation type="submission" date="2021-03" db="EMBL/GenBank/DDBJ databases">
        <title>Sequencing the genomes of 1000 actinobacteria strains.</title>
        <authorList>
            <person name="Klenk H.-P."/>
        </authorList>
    </citation>
    <scope>NUCLEOTIDE SEQUENCE [LARGE SCALE GENOMIC DNA]</scope>
    <source>
        <strain evidence="5 6">DSM 24221</strain>
    </source>
</reference>
<dbReference type="PROSITE" id="PS50949">
    <property type="entry name" value="HTH_GNTR"/>
    <property type="match status" value="1"/>
</dbReference>
<dbReference type="PRINTS" id="PR00035">
    <property type="entry name" value="HTHGNTR"/>
</dbReference>
<accession>A0ABS4ZF67</accession>
<dbReference type="Gene3D" id="1.10.10.10">
    <property type="entry name" value="Winged helix-like DNA-binding domain superfamily/Winged helix DNA-binding domain"/>
    <property type="match status" value="1"/>
</dbReference>
<dbReference type="SUPFAM" id="SSF46785">
    <property type="entry name" value="Winged helix' DNA-binding domain"/>
    <property type="match status" value="1"/>
</dbReference>
<dbReference type="RefSeq" id="WP_165131545.1">
    <property type="nucleotide sequence ID" value="NZ_CP049253.1"/>
</dbReference>
<dbReference type="Pfam" id="PF00392">
    <property type="entry name" value="GntR"/>
    <property type="match status" value="1"/>
</dbReference>
<evidence type="ECO:0000313" key="6">
    <source>
        <dbReference type="Proteomes" id="UP001519362"/>
    </source>
</evidence>
<dbReference type="PANTHER" id="PTHR43537:SF5">
    <property type="entry name" value="UXU OPERON TRANSCRIPTIONAL REGULATOR"/>
    <property type="match status" value="1"/>
</dbReference>
<evidence type="ECO:0000313" key="5">
    <source>
        <dbReference type="EMBL" id="MBP2435909.1"/>
    </source>
</evidence>
<dbReference type="InterPro" id="IPR011711">
    <property type="entry name" value="GntR_C"/>
</dbReference>
<keyword evidence="3" id="KW-0804">Transcription</keyword>
<dbReference type="InterPro" id="IPR008920">
    <property type="entry name" value="TF_FadR/GntR_C"/>
</dbReference>
<evidence type="ECO:0000259" key="4">
    <source>
        <dbReference type="PROSITE" id="PS50949"/>
    </source>
</evidence>
<dbReference type="Pfam" id="PF07729">
    <property type="entry name" value="FCD"/>
    <property type="match status" value="1"/>
</dbReference>
<proteinExistence type="predicted"/>
<keyword evidence="1" id="KW-0805">Transcription regulation</keyword>
<dbReference type="Proteomes" id="UP001519362">
    <property type="component" value="Unassembled WGS sequence"/>
</dbReference>
<dbReference type="EMBL" id="JAGIOL010000001">
    <property type="protein sequence ID" value="MBP2435909.1"/>
    <property type="molecule type" value="Genomic_DNA"/>
</dbReference>
<dbReference type="InterPro" id="IPR036390">
    <property type="entry name" value="WH_DNA-bd_sf"/>
</dbReference>
<evidence type="ECO:0000256" key="1">
    <source>
        <dbReference type="ARBA" id="ARBA00023015"/>
    </source>
</evidence>
<evidence type="ECO:0000256" key="2">
    <source>
        <dbReference type="ARBA" id="ARBA00023125"/>
    </source>
</evidence>
<keyword evidence="2 5" id="KW-0238">DNA-binding</keyword>
<organism evidence="5 6">
    <name type="scientific">Microbacterium amylolyticum</name>
    <dbReference type="NCBI Taxonomy" id="936337"/>
    <lineage>
        <taxon>Bacteria</taxon>
        <taxon>Bacillati</taxon>
        <taxon>Actinomycetota</taxon>
        <taxon>Actinomycetes</taxon>
        <taxon>Micrococcales</taxon>
        <taxon>Microbacteriaceae</taxon>
        <taxon>Microbacterium</taxon>
    </lineage>
</organism>
<dbReference type="CDD" id="cd07377">
    <property type="entry name" value="WHTH_GntR"/>
    <property type="match status" value="1"/>
</dbReference>
<evidence type="ECO:0000256" key="3">
    <source>
        <dbReference type="ARBA" id="ARBA00023163"/>
    </source>
</evidence>
<dbReference type="Gene3D" id="1.20.120.530">
    <property type="entry name" value="GntR ligand-binding domain-like"/>
    <property type="match status" value="1"/>
</dbReference>
<dbReference type="SMART" id="SM00345">
    <property type="entry name" value="HTH_GNTR"/>
    <property type="match status" value="1"/>
</dbReference>
<keyword evidence="6" id="KW-1185">Reference proteome</keyword>
<name>A0ABS4ZF67_9MICO</name>
<dbReference type="InterPro" id="IPR036388">
    <property type="entry name" value="WH-like_DNA-bd_sf"/>
</dbReference>
<sequence length="206" mass="22680">MLHPVSSATVRLADTVFERMANAIIDESLAPGQRLRDGELAQSMGVSRMPVREALQRLERIGLVEMSPSRFTRVTIVTPEMAQGTLEFAGYYASSTIRMACLRMSTQQRTEATSAIDAIIADVKNHASPLAARRAFHRMILDIAANPFVDTISRDTDIALARNLQYVKLPLSDPNELVDSYEALSRALTAGDTDAAERIVRSQFAL</sequence>
<protein>
    <submittedName>
        <fullName evidence="5">DNA-binding GntR family transcriptional regulator</fullName>
    </submittedName>
</protein>
<feature type="domain" description="HTH gntR-type" evidence="4">
    <location>
        <begin position="10"/>
        <end position="77"/>
    </location>
</feature>
<dbReference type="InterPro" id="IPR000524">
    <property type="entry name" value="Tscrpt_reg_HTH_GntR"/>
</dbReference>
<dbReference type="SUPFAM" id="SSF48008">
    <property type="entry name" value="GntR ligand-binding domain-like"/>
    <property type="match status" value="1"/>
</dbReference>
<dbReference type="PANTHER" id="PTHR43537">
    <property type="entry name" value="TRANSCRIPTIONAL REGULATOR, GNTR FAMILY"/>
    <property type="match status" value="1"/>
</dbReference>
<comment type="caution">
    <text evidence="5">The sequence shown here is derived from an EMBL/GenBank/DDBJ whole genome shotgun (WGS) entry which is preliminary data.</text>
</comment>
<gene>
    <name evidence="5" type="ORF">JOF34_000495</name>
</gene>
<dbReference type="GO" id="GO:0003677">
    <property type="term" value="F:DNA binding"/>
    <property type="evidence" value="ECO:0007669"/>
    <property type="project" value="UniProtKB-KW"/>
</dbReference>